<accession>A0A8H7M627</accession>
<dbReference type="InterPro" id="IPR013087">
    <property type="entry name" value="Znf_C2H2_type"/>
</dbReference>
<evidence type="ECO:0000313" key="8">
    <source>
        <dbReference type="Proteomes" id="UP000614334"/>
    </source>
</evidence>
<feature type="domain" description="C2H2-type" evidence="6">
    <location>
        <begin position="252"/>
        <end position="281"/>
    </location>
</feature>
<organism evidence="7 8">
    <name type="scientific">Rhizoctonia solani</name>
    <dbReference type="NCBI Taxonomy" id="456999"/>
    <lineage>
        <taxon>Eukaryota</taxon>
        <taxon>Fungi</taxon>
        <taxon>Dikarya</taxon>
        <taxon>Basidiomycota</taxon>
        <taxon>Agaricomycotina</taxon>
        <taxon>Agaricomycetes</taxon>
        <taxon>Cantharellales</taxon>
        <taxon>Ceratobasidiaceae</taxon>
        <taxon>Rhizoctonia</taxon>
    </lineage>
</organism>
<sequence>MSSSVKIPLSYVRSTNQGPSISERRRPSFSLHLDINLTRSFCATYSQSTTPVLSPNSLDHSSPLITLPPSPITPAGMTNQRPLSLAENAPVFDFLAWSNPNALSATSLDFSHPSAELEHYSFQSYSHKEHHVSLEYSRTSSTLNLSEQNIIGGQNYITTVPQTGADIEQRLSTCVGDDGSVRVAPRTLCVPGPRSSSPRDERVAPGSIVKHEQSPLNRAVSAGSLGATVAHYRQLSARETREMKLGQRRRYYKCLMDKCDRLFSRKSNVENHIRTHLDDKPFICSLSTCKAAFVRKGIFCAMKKSIGPVGFMHVYAYRDPIPASGQTFSRSDALTKHIRKGTCGPDGRPVLSQQPPLS</sequence>
<evidence type="ECO:0000256" key="4">
    <source>
        <dbReference type="PROSITE-ProRule" id="PRU00042"/>
    </source>
</evidence>
<feature type="region of interest" description="Disordered" evidence="5">
    <location>
        <begin position="1"/>
        <end position="25"/>
    </location>
</feature>
<keyword evidence="2 4" id="KW-0863">Zinc-finger</keyword>
<evidence type="ECO:0000256" key="1">
    <source>
        <dbReference type="ARBA" id="ARBA00022723"/>
    </source>
</evidence>
<dbReference type="Proteomes" id="UP000614334">
    <property type="component" value="Unassembled WGS sequence"/>
</dbReference>
<proteinExistence type="predicted"/>
<keyword evidence="3" id="KW-0862">Zinc</keyword>
<dbReference type="PROSITE" id="PS00028">
    <property type="entry name" value="ZINC_FINGER_C2H2_1"/>
    <property type="match status" value="1"/>
</dbReference>
<evidence type="ECO:0000256" key="5">
    <source>
        <dbReference type="SAM" id="MobiDB-lite"/>
    </source>
</evidence>
<dbReference type="GO" id="GO:0008270">
    <property type="term" value="F:zinc ion binding"/>
    <property type="evidence" value="ECO:0007669"/>
    <property type="project" value="UniProtKB-KW"/>
</dbReference>
<evidence type="ECO:0000256" key="2">
    <source>
        <dbReference type="ARBA" id="ARBA00022771"/>
    </source>
</evidence>
<dbReference type="Gene3D" id="3.30.160.60">
    <property type="entry name" value="Classic Zinc Finger"/>
    <property type="match status" value="1"/>
</dbReference>
<reference evidence="7" key="1">
    <citation type="submission" date="2020-09" db="EMBL/GenBank/DDBJ databases">
        <title>Comparative genome analyses of four rice-infecting Rhizoctonia solani isolates reveal extensive enrichment of homogalacturonan modification genes.</title>
        <authorList>
            <person name="Lee D.-Y."/>
            <person name="Jeon J."/>
            <person name="Kim K.-T."/>
            <person name="Cheong K."/>
            <person name="Song H."/>
            <person name="Choi G."/>
            <person name="Ko J."/>
            <person name="Opiyo S.O."/>
            <person name="Zuo S."/>
            <person name="Madhav S."/>
            <person name="Lee Y.-H."/>
            <person name="Wang G.-L."/>
        </authorList>
    </citation>
    <scope>NUCLEOTIDE SEQUENCE</scope>
    <source>
        <strain evidence="7">AG1-IA B2</strain>
    </source>
</reference>
<evidence type="ECO:0000256" key="3">
    <source>
        <dbReference type="ARBA" id="ARBA00022833"/>
    </source>
</evidence>
<dbReference type="PANTHER" id="PTHR23235">
    <property type="entry name" value="KRUEPPEL-LIKE TRANSCRIPTION FACTOR"/>
    <property type="match status" value="1"/>
</dbReference>
<evidence type="ECO:0000313" key="7">
    <source>
        <dbReference type="EMBL" id="KAF8761371.1"/>
    </source>
</evidence>
<evidence type="ECO:0000259" key="6">
    <source>
        <dbReference type="PROSITE" id="PS50157"/>
    </source>
</evidence>
<dbReference type="EMBL" id="JACYCF010000001">
    <property type="protein sequence ID" value="KAF8761371.1"/>
    <property type="molecule type" value="Genomic_DNA"/>
</dbReference>
<comment type="caution">
    <text evidence="7">The sequence shown here is derived from an EMBL/GenBank/DDBJ whole genome shotgun (WGS) entry which is preliminary data.</text>
</comment>
<dbReference type="GO" id="GO:0000978">
    <property type="term" value="F:RNA polymerase II cis-regulatory region sequence-specific DNA binding"/>
    <property type="evidence" value="ECO:0007669"/>
    <property type="project" value="TreeGrafter"/>
</dbReference>
<protein>
    <submittedName>
        <fullName evidence="7">Transcription factor Ace2</fullName>
    </submittedName>
</protein>
<gene>
    <name evidence="7" type="ORF">RHS01_01173</name>
</gene>
<dbReference type="PANTHER" id="PTHR23235:SF120">
    <property type="entry name" value="KRUPPEL-LIKE FACTOR 15"/>
    <property type="match status" value="1"/>
</dbReference>
<name>A0A8H7M627_9AGAM</name>
<dbReference type="GO" id="GO:0000981">
    <property type="term" value="F:DNA-binding transcription factor activity, RNA polymerase II-specific"/>
    <property type="evidence" value="ECO:0007669"/>
    <property type="project" value="TreeGrafter"/>
</dbReference>
<dbReference type="InterPro" id="IPR036236">
    <property type="entry name" value="Znf_C2H2_sf"/>
</dbReference>
<dbReference type="Pfam" id="PF00096">
    <property type="entry name" value="zf-C2H2"/>
    <property type="match status" value="1"/>
</dbReference>
<dbReference type="SUPFAM" id="SSF57667">
    <property type="entry name" value="beta-beta-alpha zinc fingers"/>
    <property type="match status" value="1"/>
</dbReference>
<keyword evidence="1" id="KW-0479">Metal-binding</keyword>
<dbReference type="PROSITE" id="PS50157">
    <property type="entry name" value="ZINC_FINGER_C2H2_2"/>
    <property type="match status" value="1"/>
</dbReference>
<dbReference type="AlphaFoldDB" id="A0A8H7M627"/>